<dbReference type="GO" id="GO:0008440">
    <property type="term" value="F:inositol-1,4,5-trisphosphate 3-kinase activity"/>
    <property type="evidence" value="ECO:0007669"/>
    <property type="project" value="TreeGrafter"/>
</dbReference>
<dbReference type="PANTHER" id="PTHR12400">
    <property type="entry name" value="INOSITOL POLYPHOSPHATE KINASE"/>
    <property type="match status" value="1"/>
</dbReference>
<keyword evidence="7" id="KW-1185">Reference proteome</keyword>
<accession>A0A4Y7PTP3</accession>
<keyword evidence="3 4" id="KW-0418">Kinase</keyword>
<dbReference type="EC" id="2.7.-.-" evidence="4"/>
<dbReference type="STRING" id="50990.A0A4Y7PTP3"/>
<dbReference type="InterPro" id="IPR005522">
    <property type="entry name" value="IPK"/>
</dbReference>
<feature type="region of interest" description="Disordered" evidence="5">
    <location>
        <begin position="82"/>
        <end position="103"/>
    </location>
</feature>
<dbReference type="EMBL" id="ML170207">
    <property type="protein sequence ID" value="TDL18525.1"/>
    <property type="molecule type" value="Genomic_DNA"/>
</dbReference>
<gene>
    <name evidence="6" type="ORF">BD410DRAFT_498174</name>
</gene>
<sequence length="375" mass="41093">MNSVKNVVPLTSQVGGHAGVMATEDGSLIIKPCLPRERDFYQLIASDDPRVRHLQPHVPNFYGTLKLEGKVDEQGNFLNTLEMTDSSLPSPNAGDTSPPEDQRDKSLVLENVSNSFLKPNVLDIKLGTKLYEDSASPEKIERMIRTARQTTSLETGVRMTGFQVYDYSTSSPAITPKSYGKSIKPADLPEAVARFFPISPLSYSVDNGSSSRESRGQGLPAQLLTPILSGILENVRNIRDAIAQTEMRMIAGSILIVYEADWEKAHEGLQALEDSKTTSIQTIDSKVSEGDEDVDLGPEAMDESGTDDEDGDEDEEDEEEEELILPFAVRLIDFAHVTLVPGEGADESVLRGLDTSISLLEGRLKEVENDLRPKA</sequence>
<evidence type="ECO:0000256" key="4">
    <source>
        <dbReference type="RuleBase" id="RU363090"/>
    </source>
</evidence>
<reference evidence="6 7" key="1">
    <citation type="submission" date="2018-06" db="EMBL/GenBank/DDBJ databases">
        <title>A transcriptomic atlas of mushroom development highlights an independent origin of complex multicellularity.</title>
        <authorList>
            <consortium name="DOE Joint Genome Institute"/>
            <person name="Krizsan K."/>
            <person name="Almasi E."/>
            <person name="Merenyi Z."/>
            <person name="Sahu N."/>
            <person name="Viragh M."/>
            <person name="Koszo T."/>
            <person name="Mondo S."/>
            <person name="Kiss B."/>
            <person name="Balint B."/>
            <person name="Kues U."/>
            <person name="Barry K."/>
            <person name="Hegedus J.C."/>
            <person name="Henrissat B."/>
            <person name="Johnson J."/>
            <person name="Lipzen A."/>
            <person name="Ohm R."/>
            <person name="Nagy I."/>
            <person name="Pangilinan J."/>
            <person name="Yan J."/>
            <person name="Xiong Y."/>
            <person name="Grigoriev I.V."/>
            <person name="Hibbett D.S."/>
            <person name="Nagy L.G."/>
        </authorList>
    </citation>
    <scope>NUCLEOTIDE SEQUENCE [LARGE SCALE GENOMIC DNA]</scope>
    <source>
        <strain evidence="6 7">SZMC22713</strain>
    </source>
</reference>
<dbReference type="GO" id="GO:0005737">
    <property type="term" value="C:cytoplasm"/>
    <property type="evidence" value="ECO:0007669"/>
    <property type="project" value="TreeGrafter"/>
</dbReference>
<name>A0A4Y7PTP3_9AGAM</name>
<evidence type="ECO:0000256" key="1">
    <source>
        <dbReference type="ARBA" id="ARBA00007374"/>
    </source>
</evidence>
<dbReference type="GO" id="GO:0046854">
    <property type="term" value="P:phosphatidylinositol phosphate biosynthetic process"/>
    <property type="evidence" value="ECO:0007669"/>
    <property type="project" value="TreeGrafter"/>
</dbReference>
<organism evidence="6 7">
    <name type="scientific">Rickenella mellea</name>
    <dbReference type="NCBI Taxonomy" id="50990"/>
    <lineage>
        <taxon>Eukaryota</taxon>
        <taxon>Fungi</taxon>
        <taxon>Dikarya</taxon>
        <taxon>Basidiomycota</taxon>
        <taxon>Agaricomycotina</taxon>
        <taxon>Agaricomycetes</taxon>
        <taxon>Hymenochaetales</taxon>
        <taxon>Rickenellaceae</taxon>
        <taxon>Rickenella</taxon>
    </lineage>
</organism>
<dbReference type="InterPro" id="IPR038286">
    <property type="entry name" value="IPK_sf"/>
</dbReference>
<dbReference type="SUPFAM" id="SSF56104">
    <property type="entry name" value="SAICAR synthase-like"/>
    <property type="match status" value="1"/>
</dbReference>
<feature type="compositionally biased region" description="Acidic residues" evidence="5">
    <location>
        <begin position="290"/>
        <end position="322"/>
    </location>
</feature>
<dbReference type="GO" id="GO:0032958">
    <property type="term" value="P:inositol phosphate biosynthetic process"/>
    <property type="evidence" value="ECO:0007669"/>
    <property type="project" value="InterPro"/>
</dbReference>
<dbReference type="AlphaFoldDB" id="A0A4Y7PTP3"/>
<dbReference type="VEuPathDB" id="FungiDB:BD410DRAFT_498174"/>
<dbReference type="Gene3D" id="3.30.470.160">
    <property type="entry name" value="Inositol polyphosphate kinase"/>
    <property type="match status" value="1"/>
</dbReference>
<dbReference type="OrthoDB" id="338650at2759"/>
<protein>
    <recommendedName>
        <fullName evidence="4">Kinase</fullName>
        <ecNumber evidence="4">2.7.-.-</ecNumber>
    </recommendedName>
</protein>
<dbReference type="Proteomes" id="UP000294933">
    <property type="component" value="Unassembled WGS sequence"/>
</dbReference>
<evidence type="ECO:0000313" key="6">
    <source>
        <dbReference type="EMBL" id="TDL18525.1"/>
    </source>
</evidence>
<evidence type="ECO:0000256" key="3">
    <source>
        <dbReference type="ARBA" id="ARBA00022777"/>
    </source>
</evidence>
<dbReference type="Pfam" id="PF03770">
    <property type="entry name" value="IPK"/>
    <property type="match status" value="1"/>
</dbReference>
<evidence type="ECO:0000256" key="5">
    <source>
        <dbReference type="SAM" id="MobiDB-lite"/>
    </source>
</evidence>
<keyword evidence="2 4" id="KW-0808">Transferase</keyword>
<evidence type="ECO:0000256" key="2">
    <source>
        <dbReference type="ARBA" id="ARBA00022679"/>
    </source>
</evidence>
<feature type="region of interest" description="Disordered" evidence="5">
    <location>
        <begin position="283"/>
        <end position="322"/>
    </location>
</feature>
<dbReference type="GO" id="GO:0005634">
    <property type="term" value="C:nucleus"/>
    <property type="evidence" value="ECO:0007669"/>
    <property type="project" value="TreeGrafter"/>
</dbReference>
<proteinExistence type="inferred from homology"/>
<dbReference type="GO" id="GO:0000824">
    <property type="term" value="F:inositol-1,4,5,6-tetrakisphosphate 3-kinase activity"/>
    <property type="evidence" value="ECO:0007669"/>
    <property type="project" value="TreeGrafter"/>
</dbReference>
<comment type="similarity">
    <text evidence="1 4">Belongs to the inositol phosphokinase (IPK) family.</text>
</comment>
<dbReference type="PANTHER" id="PTHR12400:SF108">
    <property type="entry name" value="KINASE"/>
    <property type="match status" value="1"/>
</dbReference>
<feature type="compositionally biased region" description="Polar residues" evidence="5">
    <location>
        <begin position="82"/>
        <end position="95"/>
    </location>
</feature>
<evidence type="ECO:0000313" key="7">
    <source>
        <dbReference type="Proteomes" id="UP000294933"/>
    </source>
</evidence>